<evidence type="ECO:0000256" key="2">
    <source>
        <dbReference type="ARBA" id="ARBA00022729"/>
    </source>
</evidence>
<comment type="similarity">
    <text evidence="1">Belongs to the peptidase S45 family.</text>
</comment>
<dbReference type="PIRSF" id="PIRSF001227">
    <property type="entry name" value="Pen_acylase"/>
    <property type="match status" value="1"/>
</dbReference>
<proteinExistence type="inferred from homology"/>
<dbReference type="RefSeq" id="WP_386408448.1">
    <property type="nucleotide sequence ID" value="NZ_JBHTJH010000017.1"/>
</dbReference>
<dbReference type="InterPro" id="IPR002692">
    <property type="entry name" value="S45"/>
</dbReference>
<evidence type="ECO:0000313" key="6">
    <source>
        <dbReference type="Proteomes" id="UP001596978"/>
    </source>
</evidence>
<dbReference type="InterPro" id="IPR023343">
    <property type="entry name" value="Penicillin_amidase_dom1"/>
</dbReference>
<keyword evidence="6" id="KW-1185">Reference proteome</keyword>
<evidence type="ECO:0000256" key="1">
    <source>
        <dbReference type="ARBA" id="ARBA00006586"/>
    </source>
</evidence>
<dbReference type="EMBL" id="JBHTJH010000017">
    <property type="protein sequence ID" value="MFD0862892.1"/>
    <property type="molecule type" value="Genomic_DNA"/>
</dbReference>
<accession>A0ABW3D1A3</accession>
<dbReference type="Gene3D" id="3.60.20.10">
    <property type="entry name" value="Glutamine Phosphoribosylpyrophosphate, subunit 1, domain 1"/>
    <property type="match status" value="1"/>
</dbReference>
<dbReference type="Gene3D" id="1.10.439.10">
    <property type="entry name" value="Penicillin Amidohydrolase, domain 1"/>
    <property type="match status" value="1"/>
</dbReference>
<evidence type="ECO:0000256" key="3">
    <source>
        <dbReference type="ARBA" id="ARBA00022801"/>
    </source>
</evidence>
<name>A0ABW3D1A3_9FLAO</name>
<sequence>MRLLVAFYSFAFFFSSTTGISQKISETHIAWDTWGVPHIYSNSIDELFYAQGWAQMHNHANLILELYGSSRGRAAEYWGAVNLSNDILIHTLGFEQLASNWAKMQDPELKRIYEAFIKGMNAYVSAHPDAVTEKNRQVLPITTKDVNMHAMYVIFTRFIAGNDLGRVQQWPDMGSNTYAISPKRSASNNAMLVQNPHLPWWREFLFFESHLNIQGKNLYGTTLVGFPGIAIGFNDHLGWSHTDNTIDNADTYELELKDDGYLLDGKLKQFVKRSRTLKVRQDDGSLVEKKLDLYETVHGPVVNIANGKALALRMVGIDRPNAFLQWWRMINSNNFEEFESALKMAEIPFWNVMYADKKGTIFYLFNGLVPKRGSGDWDYWNRIIPGGRSADIWNEIHPYSELPKIKDPETGWLQNANDPPWTSTIPIMLKPDDYPAYMAPQKMGFRPQRSARMLLEDKNITFEELVAYKLSTKLEFADRILDDLGQAVENSNSEKAKKGIEVLKRWDRKADAGSKGMLLFFDWARKFNVWNPSNYKIPWSMKNVQTTPDGILDPARAVNLLEQSVVEIEKKYGTLEVPWGEYYRINYNGKDLPANGVDGSLGVFRVAWPADADDDHLYVGGGDSWVGVIEFGEQVRAKVLLSYGNATQKDSPHYGDQLDLFSKKEMRDAWITKADVEANTVRVETLTENGFNNNNVGKN</sequence>
<dbReference type="InterPro" id="IPR014395">
    <property type="entry name" value="Pen/GL7ACA/AHL_acylase"/>
</dbReference>
<dbReference type="InterPro" id="IPR043146">
    <property type="entry name" value="Penicillin_amidase_N_B-knob"/>
</dbReference>
<dbReference type="Proteomes" id="UP001596978">
    <property type="component" value="Unassembled WGS sequence"/>
</dbReference>
<evidence type="ECO:0000313" key="5">
    <source>
        <dbReference type="EMBL" id="MFD0862892.1"/>
    </source>
</evidence>
<keyword evidence="3" id="KW-0378">Hydrolase</keyword>
<protein>
    <submittedName>
        <fullName evidence="5">Acylase</fullName>
    </submittedName>
</protein>
<dbReference type="Pfam" id="PF01804">
    <property type="entry name" value="Penicil_amidase"/>
    <property type="match status" value="1"/>
</dbReference>
<evidence type="ECO:0000256" key="4">
    <source>
        <dbReference type="ARBA" id="ARBA00023145"/>
    </source>
</evidence>
<gene>
    <name evidence="5" type="ORF">ACFQ1M_11820</name>
</gene>
<dbReference type="InterPro" id="IPR043147">
    <property type="entry name" value="Penicillin_amidase_A-knob"/>
</dbReference>
<dbReference type="InterPro" id="IPR029055">
    <property type="entry name" value="Ntn_hydrolases_N"/>
</dbReference>
<dbReference type="CDD" id="cd01936">
    <property type="entry name" value="Ntn_CA"/>
    <property type="match status" value="1"/>
</dbReference>
<dbReference type="Gene3D" id="1.10.1400.10">
    <property type="match status" value="1"/>
</dbReference>
<comment type="caution">
    <text evidence="5">The sequence shown here is derived from an EMBL/GenBank/DDBJ whole genome shotgun (WGS) entry which is preliminary data.</text>
</comment>
<reference evidence="6" key="1">
    <citation type="journal article" date="2019" name="Int. J. Syst. Evol. Microbiol.">
        <title>The Global Catalogue of Microorganisms (GCM) 10K type strain sequencing project: providing services to taxonomists for standard genome sequencing and annotation.</title>
        <authorList>
            <consortium name="The Broad Institute Genomics Platform"/>
            <consortium name="The Broad Institute Genome Sequencing Center for Infectious Disease"/>
            <person name="Wu L."/>
            <person name="Ma J."/>
        </authorList>
    </citation>
    <scope>NUCLEOTIDE SEQUENCE [LARGE SCALE GENOMIC DNA]</scope>
    <source>
        <strain evidence="6">CCUG 62952</strain>
    </source>
</reference>
<keyword evidence="4" id="KW-0865">Zymogen</keyword>
<dbReference type="PANTHER" id="PTHR34218:SF3">
    <property type="entry name" value="ACYL-HOMOSERINE LACTONE ACYLASE PVDQ"/>
    <property type="match status" value="1"/>
</dbReference>
<dbReference type="PANTHER" id="PTHR34218">
    <property type="entry name" value="PEPTIDASE S45 PENICILLIN AMIDASE"/>
    <property type="match status" value="1"/>
</dbReference>
<keyword evidence="2" id="KW-0732">Signal</keyword>
<dbReference type="SUPFAM" id="SSF56235">
    <property type="entry name" value="N-terminal nucleophile aminohydrolases (Ntn hydrolases)"/>
    <property type="match status" value="1"/>
</dbReference>
<organism evidence="5 6">
    <name type="scientific">Sungkyunkwania multivorans</name>
    <dbReference type="NCBI Taxonomy" id="1173618"/>
    <lineage>
        <taxon>Bacteria</taxon>
        <taxon>Pseudomonadati</taxon>
        <taxon>Bacteroidota</taxon>
        <taxon>Flavobacteriia</taxon>
        <taxon>Flavobacteriales</taxon>
        <taxon>Flavobacteriaceae</taxon>
        <taxon>Sungkyunkwania</taxon>
    </lineage>
</organism>
<dbReference type="Gene3D" id="2.30.120.10">
    <property type="match status" value="1"/>
</dbReference>